<dbReference type="AlphaFoldDB" id="A0AA40EMY6"/>
<evidence type="ECO:0000313" key="2">
    <source>
        <dbReference type="EMBL" id="KAK0742287.1"/>
    </source>
</evidence>
<feature type="compositionally biased region" description="Low complexity" evidence="1">
    <location>
        <begin position="286"/>
        <end position="295"/>
    </location>
</feature>
<dbReference type="Proteomes" id="UP001172159">
    <property type="component" value="Unassembled WGS sequence"/>
</dbReference>
<evidence type="ECO:0000313" key="3">
    <source>
        <dbReference type="Proteomes" id="UP001172159"/>
    </source>
</evidence>
<sequence>MAAFGKSIHALLDTYSNCISLLKAFRHRDNEPSTSSPPENALCPQDKQADLRESLKTDRALVEKAYSSRVRESGNRFRKGDARAISSVDSVLRKLKEAIKNLLRISSQKQNLDLDYESLMCLSNASRLEAIKTIDGLSRRLGSPSRSSFISQSSKASSKASKASKASSKPSVSSKSSKTSSGSLSSSPSSHRHKQSPKTSETDKPKRDSAHQEKSASTKRTSPQTKKDIKDGKSGKPSSRSVKPAAPKDPQPAAPSPKSTSPSPSPEPTPVSPKSKPASPKPAPASPKLAKASPKQPKRTSLKHSEKASPKPTAASPKPPSSPSPPTSPNLSETITITKDAHYAMAPIPRLNSSLSHNPRTSPNRISIMSFSSDSTKLGEIPQRKWQPSHRSLYITTTGSPSEEEEDEEYNIRPVFPLKPYTVEVKERGRFWGLFARRGSQS</sequence>
<comment type="caution">
    <text evidence="2">The sequence shown here is derived from an EMBL/GenBank/DDBJ whole genome shotgun (WGS) entry which is preliminary data.</text>
</comment>
<gene>
    <name evidence="2" type="ORF">B0T21DRAFT_282757</name>
</gene>
<feature type="compositionally biased region" description="Low complexity" evidence="1">
    <location>
        <begin position="139"/>
        <end position="189"/>
    </location>
</feature>
<feature type="compositionally biased region" description="Polar residues" evidence="1">
    <location>
        <begin position="351"/>
        <end position="376"/>
    </location>
</feature>
<dbReference type="EMBL" id="JAUKTV010000003">
    <property type="protein sequence ID" value="KAK0742287.1"/>
    <property type="molecule type" value="Genomic_DNA"/>
</dbReference>
<accession>A0AA40EMY6</accession>
<keyword evidence="3" id="KW-1185">Reference proteome</keyword>
<name>A0AA40EMY6_9PEZI</name>
<feature type="region of interest" description="Disordered" evidence="1">
    <location>
        <begin position="139"/>
        <end position="409"/>
    </location>
</feature>
<reference evidence="2" key="1">
    <citation type="submission" date="2023-06" db="EMBL/GenBank/DDBJ databases">
        <title>Genome-scale phylogeny and comparative genomics of the fungal order Sordariales.</title>
        <authorList>
            <consortium name="Lawrence Berkeley National Laboratory"/>
            <person name="Hensen N."/>
            <person name="Bonometti L."/>
            <person name="Westerberg I."/>
            <person name="Brannstrom I.O."/>
            <person name="Guillou S."/>
            <person name="Cros-Aarteil S."/>
            <person name="Calhoun S."/>
            <person name="Haridas S."/>
            <person name="Kuo A."/>
            <person name="Mondo S."/>
            <person name="Pangilinan J."/>
            <person name="Riley R."/>
            <person name="Labutti K."/>
            <person name="Andreopoulos B."/>
            <person name="Lipzen A."/>
            <person name="Chen C."/>
            <person name="Yanf M."/>
            <person name="Daum C."/>
            <person name="Ng V."/>
            <person name="Clum A."/>
            <person name="Steindorff A."/>
            <person name="Ohm R."/>
            <person name="Martin F."/>
            <person name="Silar P."/>
            <person name="Natvig D."/>
            <person name="Lalanne C."/>
            <person name="Gautier V."/>
            <person name="Ament-Velasquez S.L."/>
            <person name="Kruys A."/>
            <person name="Hutchinson M.I."/>
            <person name="Powell A.J."/>
            <person name="Barry K."/>
            <person name="Miller A.N."/>
            <person name="Grigoriev I.V."/>
            <person name="Debuchy R."/>
            <person name="Gladieux P."/>
            <person name="Thoren M.H."/>
            <person name="Johannesson H."/>
        </authorList>
    </citation>
    <scope>NUCLEOTIDE SEQUENCE</scope>
    <source>
        <strain evidence="2">CBS 540.89</strain>
    </source>
</reference>
<organism evidence="2 3">
    <name type="scientific">Apiosordaria backusii</name>
    <dbReference type="NCBI Taxonomy" id="314023"/>
    <lineage>
        <taxon>Eukaryota</taxon>
        <taxon>Fungi</taxon>
        <taxon>Dikarya</taxon>
        <taxon>Ascomycota</taxon>
        <taxon>Pezizomycotina</taxon>
        <taxon>Sordariomycetes</taxon>
        <taxon>Sordariomycetidae</taxon>
        <taxon>Sordariales</taxon>
        <taxon>Lasiosphaeriaceae</taxon>
        <taxon>Apiosordaria</taxon>
    </lineage>
</organism>
<proteinExistence type="predicted"/>
<feature type="compositionally biased region" description="Pro residues" evidence="1">
    <location>
        <begin position="317"/>
        <end position="328"/>
    </location>
</feature>
<feature type="compositionally biased region" description="Basic and acidic residues" evidence="1">
    <location>
        <begin position="200"/>
        <end position="216"/>
    </location>
</feature>
<evidence type="ECO:0000256" key="1">
    <source>
        <dbReference type="SAM" id="MobiDB-lite"/>
    </source>
</evidence>
<protein>
    <submittedName>
        <fullName evidence="2">Uncharacterized protein</fullName>
    </submittedName>
</protein>
<feature type="compositionally biased region" description="Basic and acidic residues" evidence="1">
    <location>
        <begin position="225"/>
        <end position="234"/>
    </location>
</feature>